<dbReference type="Pfam" id="PF22599">
    <property type="entry name" value="SecDF_P1_head"/>
    <property type="match status" value="1"/>
</dbReference>
<dbReference type="Pfam" id="PF07549">
    <property type="entry name" value="Sec_GG"/>
    <property type="match status" value="1"/>
</dbReference>
<reference evidence="14 15" key="1">
    <citation type="submission" date="2024-01" db="EMBL/GenBank/DDBJ databases">
        <title>Sphingobacterium tenebrionis sp. nov., a novel endophyte isolated from tenebrio molitor intestines.</title>
        <authorList>
            <person name="Zhang C."/>
        </authorList>
    </citation>
    <scope>NUCLEOTIDE SEQUENCE [LARGE SCALE GENOMIC DNA]</scope>
    <source>
        <strain evidence="14 15">PU5-4</strain>
    </source>
</reference>
<evidence type="ECO:0000256" key="8">
    <source>
        <dbReference type="ARBA" id="ARBA00023136"/>
    </source>
</evidence>
<feature type="transmembrane region" description="Helical" evidence="9">
    <location>
        <begin position="700"/>
        <end position="718"/>
    </location>
</feature>
<dbReference type="NCBIfam" id="TIGR01129">
    <property type="entry name" value="secD"/>
    <property type="match status" value="1"/>
</dbReference>
<comment type="function">
    <text evidence="9">Part of the Sec protein translocase complex. Interacts with the SecYEG preprotein conducting channel. SecDF uses the proton motive force (PMF) to complete protein translocation after the ATP-dependent function of SecA.</text>
</comment>
<evidence type="ECO:0000256" key="9">
    <source>
        <dbReference type="HAMAP-Rule" id="MF_01463"/>
    </source>
</evidence>
<evidence type="ECO:0000256" key="4">
    <source>
        <dbReference type="ARBA" id="ARBA00022692"/>
    </source>
</evidence>
<evidence type="ECO:0000313" key="14">
    <source>
        <dbReference type="EMBL" id="MEI5983927.1"/>
    </source>
</evidence>
<protein>
    <recommendedName>
        <fullName evidence="9 10">Multifunctional fusion protein</fullName>
    </recommendedName>
    <domain>
        <recommendedName>
            <fullName evidence="9">Protein translocase subunit SecD</fullName>
        </recommendedName>
    </domain>
    <domain>
        <recommendedName>
            <fullName evidence="10">Protein-export membrane protein SecF</fullName>
        </recommendedName>
    </domain>
</protein>
<sequence length="1008" mass="108449">MSKGLIKFLVIVVSLACLYSISFTFVTRKVEKDAAAYANGDLAKEKAYLDSMASEVVYNLGIAKFTYREAKANELALGLDLKGGMNVTMEISLDELITNLANKPKDANFNKALATAIAKSKTTNTSLIDLFLNEYKATGAATPIASFFATTDNAAEIQAGSSEADVKRFLNKEADNAIQNSYKVLRTRIDKFGVASPNIQIQQGTNRILIELPGINDEERVRKLLQGSAKLEFYETFNNADVYQLMDNINRTLATTLKADKPAAVAATPVDTTAAANNAADTTKKEDNLLSKLGANKNAADSNASNAADLTAGNPLFSILQPNVGQGPSGQMELGPGAVVGYANLKDTAKVNAYLARPEIKSIIPGNMRLLWAVKPESLSQTKDILSLFAIRTSGNENGPAMTGDVITNARDEFDPQTNKPIVSMAMNAQGARDWQRVTAAAAQGRYSVAIVLDGVVYSAPGVEREIAGGNSTISGNFTIEDTKDLANVLKAGRLPTTAKIVEEAIVGPSLGQVAIDSGVNSAVIGIIVVMAFMIAYYNRAGIAANIAVIFNVFFLMGVLASLNAVLTLPGIAGIVLTMGTAVDANVLIYERMREEMALGKSMRKVVEDGYKHAMPSILDSQITTFLVGLILFFTGSGPIQGFATTLMIGIITSLFTAIFITRLIFEYMLSKEMKITVSFPWSNHTLKNANFAFIKKRKVAYLVSLVAIVISLGAIAVKGFSYGVDFQGGRTYTIKYDTPVAAETVRENLDNVFGTTTEVKTFGTDNQLRVTTSYHIEETSDAADQEVLSKLNEGLSKVQGKYEILSQQKVGPTIASDIRDRAIYASILSILVIAAYILVRFHKWQYSAGAAIATIHDAIILLGLFSILDGIVPFSLDIDQHFVAAILTVLGYSVNDTVVVFDRLREYLKKPDAHREDIGTTINKAINSTLSRTVITSLTVIFVLAVLFVFGGEVIRGFSFAILVGIVVATYSSIFLAAPAIYDLSGGKHLASSAKPEEKKQAKVVTP</sequence>
<dbReference type="PANTHER" id="PTHR30081">
    <property type="entry name" value="PROTEIN-EXPORT MEMBRANE PROTEIN SEC"/>
    <property type="match status" value="1"/>
</dbReference>
<dbReference type="RefSeq" id="WP_134776831.1">
    <property type="nucleotide sequence ID" value="NZ_JAYLLN010000004.1"/>
</dbReference>
<evidence type="ECO:0000256" key="6">
    <source>
        <dbReference type="ARBA" id="ARBA00022989"/>
    </source>
</evidence>
<comment type="subcellular location">
    <subcellularLocation>
        <location evidence="1 9">Cell membrane</location>
        <topology evidence="1 9">Multi-pass membrane protein</topology>
    </subcellularLocation>
</comment>
<comment type="similarity">
    <text evidence="10">Belongs to the SecD/SecF family. SecF subfamily.</text>
</comment>
<evidence type="ECO:0000256" key="7">
    <source>
        <dbReference type="ARBA" id="ARBA00023010"/>
    </source>
</evidence>
<dbReference type="Gene3D" id="1.20.1640.10">
    <property type="entry name" value="Multidrug efflux transporter AcrB transmembrane domain"/>
    <property type="match status" value="2"/>
</dbReference>
<keyword evidence="4 9" id="KW-0812">Transmembrane</keyword>
<proteinExistence type="inferred from homology"/>
<evidence type="ECO:0000256" key="10">
    <source>
        <dbReference type="HAMAP-Rule" id="MF_01464"/>
    </source>
</evidence>
<accession>A0ABU8I2H5</accession>
<name>A0ABU8I2H5_9SPHI</name>
<dbReference type="NCBIfam" id="NF009585">
    <property type="entry name" value="PRK13024.1-5"/>
    <property type="match status" value="1"/>
</dbReference>
<dbReference type="InterPro" id="IPR048631">
    <property type="entry name" value="SecD_1st"/>
</dbReference>
<evidence type="ECO:0000313" key="15">
    <source>
        <dbReference type="Proteomes" id="UP001363035"/>
    </source>
</evidence>
<feature type="domain" description="SecDF P1 head subdomain" evidence="13">
    <location>
        <begin position="399"/>
        <end position="496"/>
    </location>
</feature>
<evidence type="ECO:0000259" key="12">
    <source>
        <dbReference type="Pfam" id="PF21760"/>
    </source>
</evidence>
<feature type="transmembrane region" description="Helical" evidence="9">
    <location>
        <begin position="959"/>
        <end position="983"/>
    </location>
</feature>
<comment type="caution">
    <text evidence="14">The sequence shown here is derived from an EMBL/GenBank/DDBJ whole genome shotgun (WGS) entry which is preliminary data.</text>
</comment>
<feature type="transmembrane region" description="Helical" evidence="9">
    <location>
        <begin position="572"/>
        <end position="590"/>
    </location>
</feature>
<dbReference type="Proteomes" id="UP001363035">
    <property type="component" value="Unassembled WGS sequence"/>
</dbReference>
<dbReference type="EMBL" id="JAYLLN010000004">
    <property type="protein sequence ID" value="MEI5983927.1"/>
    <property type="molecule type" value="Genomic_DNA"/>
</dbReference>
<keyword evidence="5 9" id="KW-0653">Protein transport</keyword>
<comment type="subunit">
    <text evidence="10">Forms a complex with SecD. Part of the essential Sec protein translocation apparatus which comprises SecA, SecYEG and auxiliary proteins SecDF. Other proteins may also be involved.</text>
</comment>
<evidence type="ECO:0000259" key="11">
    <source>
        <dbReference type="Pfam" id="PF02355"/>
    </source>
</evidence>
<dbReference type="HAMAP" id="MF_01463_B">
    <property type="entry name" value="SecD_B"/>
    <property type="match status" value="1"/>
</dbReference>
<feature type="transmembrane region" description="Helical" evidence="9">
    <location>
        <begin position="935"/>
        <end position="953"/>
    </location>
</feature>
<dbReference type="InterPro" id="IPR005665">
    <property type="entry name" value="SecF_bac"/>
</dbReference>
<keyword evidence="6 9" id="KW-1133">Transmembrane helix</keyword>
<evidence type="ECO:0000256" key="2">
    <source>
        <dbReference type="ARBA" id="ARBA00022448"/>
    </source>
</evidence>
<gene>
    <name evidence="14" type="primary">secDF</name>
    <name evidence="9" type="synonym">secD</name>
    <name evidence="10" type="synonym">secF</name>
    <name evidence="14" type="ORF">VJ786_03315</name>
</gene>
<dbReference type="InterPro" id="IPR022813">
    <property type="entry name" value="SecD/SecF_arch_bac"/>
</dbReference>
<dbReference type="Gene3D" id="3.30.1360.200">
    <property type="match status" value="1"/>
</dbReference>
<dbReference type="SUPFAM" id="SSF82866">
    <property type="entry name" value="Multidrug efflux transporter AcrB transmembrane domain"/>
    <property type="match status" value="2"/>
</dbReference>
<feature type="transmembrane region" description="Helical" evidence="9">
    <location>
        <begin position="823"/>
        <end position="840"/>
    </location>
</feature>
<feature type="transmembrane region" description="Helical" evidence="9">
    <location>
        <begin position="881"/>
        <end position="902"/>
    </location>
</feature>
<feature type="transmembrane region" description="Helical" evidence="9">
    <location>
        <begin position="545"/>
        <end position="566"/>
    </location>
</feature>
<evidence type="ECO:0000256" key="5">
    <source>
        <dbReference type="ARBA" id="ARBA00022927"/>
    </source>
</evidence>
<evidence type="ECO:0000256" key="1">
    <source>
        <dbReference type="ARBA" id="ARBA00004651"/>
    </source>
</evidence>
<feature type="transmembrane region" description="Helical" evidence="9">
    <location>
        <begin position="640"/>
        <end position="666"/>
    </location>
</feature>
<comment type="similarity">
    <text evidence="9">Belongs to the SecD/SecF family. SecD subfamily.</text>
</comment>
<dbReference type="InterPro" id="IPR048634">
    <property type="entry name" value="SecD_SecF_C"/>
</dbReference>
<dbReference type="Pfam" id="PF21760">
    <property type="entry name" value="SecD_1st"/>
    <property type="match status" value="1"/>
</dbReference>
<dbReference type="InterPro" id="IPR022646">
    <property type="entry name" value="SecD/SecF_CS"/>
</dbReference>
<feature type="domain" description="Protein translocase subunit SecDF P1" evidence="12">
    <location>
        <begin position="179"/>
        <end position="235"/>
    </location>
</feature>
<keyword evidence="15" id="KW-1185">Reference proteome</keyword>
<feature type="transmembrane region" description="Helical" evidence="9">
    <location>
        <begin position="611"/>
        <end position="634"/>
    </location>
</feature>
<dbReference type="Gene3D" id="3.30.70.3220">
    <property type="match status" value="1"/>
</dbReference>
<feature type="transmembrane region" description="Helical" evidence="9">
    <location>
        <begin position="519"/>
        <end position="538"/>
    </location>
</feature>
<dbReference type="InterPro" id="IPR005791">
    <property type="entry name" value="SecD"/>
</dbReference>
<keyword evidence="3 9" id="KW-1003">Cell membrane</keyword>
<dbReference type="InterPro" id="IPR022645">
    <property type="entry name" value="SecD/SecF_bac"/>
</dbReference>
<dbReference type="InterPro" id="IPR055344">
    <property type="entry name" value="SecD_SecF_C_bact"/>
</dbReference>
<dbReference type="PANTHER" id="PTHR30081:SF1">
    <property type="entry name" value="PROTEIN TRANSLOCASE SUBUNIT SECD"/>
    <property type="match status" value="1"/>
</dbReference>
<evidence type="ECO:0000259" key="13">
    <source>
        <dbReference type="Pfam" id="PF22599"/>
    </source>
</evidence>
<feature type="domain" description="Protein export membrane protein SecD/SecF C-terminal" evidence="11">
    <location>
        <begin position="498"/>
        <end position="669"/>
    </location>
</feature>
<evidence type="ECO:0000256" key="3">
    <source>
        <dbReference type="ARBA" id="ARBA00022475"/>
    </source>
</evidence>
<feature type="domain" description="Protein export membrane protein SecD/SecF C-terminal" evidence="11">
    <location>
        <begin position="796"/>
        <end position="985"/>
    </location>
</feature>
<comment type="subunit">
    <text evidence="9">Forms a complex with SecF. Part of the essential Sec protein translocation apparatus which comprises SecA, SecYEG and auxiliary proteins SecDF. Other proteins may also be involved.</text>
</comment>
<keyword evidence="8 9" id="KW-0472">Membrane</keyword>
<dbReference type="NCBIfam" id="TIGR00966">
    <property type="entry name" value="transloc_SecF"/>
    <property type="match status" value="1"/>
</dbReference>
<keyword evidence="2 9" id="KW-0813">Transport</keyword>
<dbReference type="PRINTS" id="PR01755">
    <property type="entry name" value="SECFTRNLCASE"/>
</dbReference>
<comment type="caution">
    <text evidence="9">Lacks conserved residue(s) required for the propagation of feature annotation.</text>
</comment>
<organism evidence="14 15">
    <name type="scientific">Sphingobacterium tenebrionis</name>
    <dbReference type="NCBI Taxonomy" id="3111775"/>
    <lineage>
        <taxon>Bacteria</taxon>
        <taxon>Pseudomonadati</taxon>
        <taxon>Bacteroidota</taxon>
        <taxon>Sphingobacteriia</taxon>
        <taxon>Sphingobacteriales</taxon>
        <taxon>Sphingobacteriaceae</taxon>
        <taxon>Sphingobacterium</taxon>
    </lineage>
</organism>
<dbReference type="HAMAP" id="MF_01464_B">
    <property type="entry name" value="SecF_B"/>
    <property type="match status" value="1"/>
</dbReference>
<dbReference type="NCBIfam" id="TIGR00916">
    <property type="entry name" value="2A0604s01"/>
    <property type="match status" value="2"/>
</dbReference>
<dbReference type="Pfam" id="PF02355">
    <property type="entry name" value="SecD_SecF_C"/>
    <property type="match status" value="2"/>
</dbReference>
<dbReference type="InterPro" id="IPR054384">
    <property type="entry name" value="SecDF_P1_head"/>
</dbReference>
<feature type="transmembrane region" description="Helical" evidence="9">
    <location>
        <begin position="847"/>
        <end position="869"/>
    </location>
</feature>
<keyword evidence="7 9" id="KW-0811">Translocation</keyword>